<protein>
    <submittedName>
        <fullName evidence="1">Uncharacterized protein</fullName>
    </submittedName>
</protein>
<name>A0A822N0C7_9VIBR</name>
<dbReference type="EMBL" id="CCJV01000079">
    <property type="protein sequence ID" value="CDT26049.1"/>
    <property type="molecule type" value="Genomic_DNA"/>
</dbReference>
<sequence>MNSYHESTVAGHLRDYVLSEKIKPENGCSQSKLSATQTIAYFGAFRSVISG</sequence>
<evidence type="ECO:0000313" key="2">
    <source>
        <dbReference type="EMBL" id="CDT44043.1"/>
    </source>
</evidence>
<dbReference type="EMBL" id="CCJX01000122">
    <property type="protein sequence ID" value="CDT44043.1"/>
    <property type="molecule type" value="Genomic_DNA"/>
</dbReference>
<accession>A0A822N0C7</accession>
<evidence type="ECO:0000313" key="4">
    <source>
        <dbReference type="Proteomes" id="UP000049495"/>
    </source>
</evidence>
<organism evidence="1 4">
    <name type="scientific">Vibrio crassostreae</name>
    <dbReference type="NCBI Taxonomy" id="246167"/>
    <lineage>
        <taxon>Bacteria</taxon>
        <taxon>Pseudomonadati</taxon>
        <taxon>Pseudomonadota</taxon>
        <taxon>Gammaproteobacteria</taxon>
        <taxon>Vibrionales</taxon>
        <taxon>Vibrionaceae</taxon>
        <taxon>Vibrio</taxon>
    </lineage>
</organism>
<comment type="caution">
    <text evidence="1">The sequence shown here is derived from an EMBL/GenBank/DDBJ whole genome shotgun (WGS) entry which is preliminary data.</text>
</comment>
<dbReference type="AlphaFoldDB" id="A0A822N0C7"/>
<dbReference type="Proteomes" id="UP000049495">
    <property type="component" value="Unassembled WGS sequence"/>
</dbReference>
<proteinExistence type="predicted"/>
<reference evidence="1 3" key="1">
    <citation type="submission" date="2014-06" db="EMBL/GenBank/DDBJ databases">
        <authorList>
            <person name="Le Roux F."/>
        </authorList>
    </citation>
    <scope>NUCLEOTIDE SEQUENCE</scope>
    <source>
        <strain evidence="2 3">J5-4</strain>
        <strain evidence="1">J5-5</strain>
    </source>
</reference>
<reference evidence="4" key="2">
    <citation type="submission" date="2014-06" db="EMBL/GenBank/DDBJ databases">
        <authorList>
            <person name="Le Roux Frederique"/>
        </authorList>
    </citation>
    <scope>NUCLEOTIDE SEQUENCE [LARGE SCALE GENOMIC DNA]</scope>
    <source>
        <strain evidence="4">J5-5</strain>
    </source>
</reference>
<gene>
    <name evidence="2" type="ORF">VCR4J5_380001</name>
    <name evidence="1" type="ORF">VCR5J5_200002</name>
</gene>
<evidence type="ECO:0000313" key="1">
    <source>
        <dbReference type="EMBL" id="CDT26049.1"/>
    </source>
</evidence>
<dbReference type="Proteomes" id="UP000049077">
    <property type="component" value="Unassembled WGS sequence"/>
</dbReference>
<keyword evidence="3" id="KW-1185">Reference proteome</keyword>
<evidence type="ECO:0000313" key="3">
    <source>
        <dbReference type="Proteomes" id="UP000049077"/>
    </source>
</evidence>